<evidence type="ECO:0000259" key="3">
    <source>
        <dbReference type="Pfam" id="PF08338"/>
    </source>
</evidence>
<feature type="domain" description="DUF1731" evidence="3">
    <location>
        <begin position="268"/>
        <end position="315"/>
    </location>
</feature>
<keyword evidence="5" id="KW-1185">Reference proteome</keyword>
<dbReference type="InterPro" id="IPR036291">
    <property type="entry name" value="NAD(P)-bd_dom_sf"/>
</dbReference>
<dbReference type="Proteomes" id="UP000515344">
    <property type="component" value="Chromosome"/>
</dbReference>
<dbReference type="AlphaFoldDB" id="A0A7G5XE82"/>
<evidence type="ECO:0000259" key="2">
    <source>
        <dbReference type="Pfam" id="PF01370"/>
    </source>
</evidence>
<sequence>MTNKKIIIAGGSGFIGEEMIRYFGKDNTIVILTRQLPNSSNNRNQYTSLTSTELSKTTFIQWDGKTIGPWHKELDGADMIVNMAGKSVNCRYTAKNKQEIIDSRVNATKIIGEAIHKLVQPPKLWINASSATIYRHAEDKPQDELTGEIKDDFSVRVCKQWEETFYEERTPFTRKAALRMAITLGSGGVMIPYFNLLKFGLGGKQGNGKQMYSWVHIEDTCRMIEYLYEHNELEGTYNCSSPNPVSNEHFMETLRKVTNTKIGLPAFEWMLKLGAFIIGTETELVLKSRWVVPTKMLQAGFVFKYPHLKDALEQVIASTPKKQYKLW</sequence>
<dbReference type="KEGG" id="lacs:H4075_17130"/>
<dbReference type="NCBIfam" id="TIGR01777">
    <property type="entry name" value="yfcH"/>
    <property type="match status" value="1"/>
</dbReference>
<dbReference type="PANTHER" id="PTHR11092">
    <property type="entry name" value="SUGAR NUCLEOTIDE EPIMERASE RELATED"/>
    <property type="match status" value="1"/>
</dbReference>
<reference evidence="5" key="1">
    <citation type="submission" date="2020-08" db="EMBL/GenBank/DDBJ databases">
        <title>Lacibacter sp. S13-6-6 genome sequencing.</title>
        <authorList>
            <person name="Jin L."/>
        </authorList>
    </citation>
    <scope>NUCLEOTIDE SEQUENCE [LARGE SCALE GENOMIC DNA]</scope>
    <source>
        <strain evidence="5">S13-6-6</strain>
    </source>
</reference>
<dbReference type="InterPro" id="IPR001509">
    <property type="entry name" value="Epimerase_deHydtase"/>
</dbReference>
<gene>
    <name evidence="4" type="ORF">H4075_17130</name>
</gene>
<dbReference type="Gene3D" id="3.40.50.720">
    <property type="entry name" value="NAD(P)-binding Rossmann-like Domain"/>
    <property type="match status" value="1"/>
</dbReference>
<evidence type="ECO:0000313" key="5">
    <source>
        <dbReference type="Proteomes" id="UP000515344"/>
    </source>
</evidence>
<dbReference type="Pfam" id="PF01370">
    <property type="entry name" value="Epimerase"/>
    <property type="match status" value="1"/>
</dbReference>
<dbReference type="PANTHER" id="PTHR11092:SF0">
    <property type="entry name" value="EPIMERASE FAMILY PROTEIN SDR39U1"/>
    <property type="match status" value="1"/>
</dbReference>
<dbReference type="EMBL" id="CP060007">
    <property type="protein sequence ID" value="QNA43785.1"/>
    <property type="molecule type" value="Genomic_DNA"/>
</dbReference>
<dbReference type="InterPro" id="IPR010099">
    <property type="entry name" value="SDR39U1"/>
</dbReference>
<dbReference type="Pfam" id="PF08338">
    <property type="entry name" value="DUF1731"/>
    <property type="match status" value="1"/>
</dbReference>
<name>A0A7G5XE82_9BACT</name>
<evidence type="ECO:0000256" key="1">
    <source>
        <dbReference type="ARBA" id="ARBA00009353"/>
    </source>
</evidence>
<accession>A0A7G5XE82</accession>
<organism evidence="4 5">
    <name type="scientific">Lacibacter sediminis</name>
    <dbReference type="NCBI Taxonomy" id="2760713"/>
    <lineage>
        <taxon>Bacteria</taxon>
        <taxon>Pseudomonadati</taxon>
        <taxon>Bacteroidota</taxon>
        <taxon>Chitinophagia</taxon>
        <taxon>Chitinophagales</taxon>
        <taxon>Chitinophagaceae</taxon>
        <taxon>Lacibacter</taxon>
    </lineage>
</organism>
<dbReference type="SUPFAM" id="SSF51735">
    <property type="entry name" value="NAD(P)-binding Rossmann-fold domains"/>
    <property type="match status" value="1"/>
</dbReference>
<feature type="domain" description="NAD-dependent epimerase/dehydratase" evidence="2">
    <location>
        <begin position="6"/>
        <end position="146"/>
    </location>
</feature>
<dbReference type="RefSeq" id="WP_182802047.1">
    <property type="nucleotide sequence ID" value="NZ_CP060007.1"/>
</dbReference>
<comment type="similarity">
    <text evidence="1">Belongs to the NAD(P)-dependent epimerase/dehydratase family. SDR39U1 subfamily.</text>
</comment>
<proteinExistence type="inferred from homology"/>
<evidence type="ECO:0000313" key="4">
    <source>
        <dbReference type="EMBL" id="QNA43785.1"/>
    </source>
</evidence>
<protein>
    <submittedName>
        <fullName evidence="4">TIGR01777 family protein</fullName>
    </submittedName>
</protein>
<dbReference type="InterPro" id="IPR013549">
    <property type="entry name" value="DUF1731"/>
</dbReference>